<evidence type="ECO:0000256" key="10">
    <source>
        <dbReference type="SAM" id="MobiDB-lite"/>
    </source>
</evidence>
<evidence type="ECO:0000256" key="6">
    <source>
        <dbReference type="ARBA" id="ARBA00023125"/>
    </source>
</evidence>
<dbReference type="InterPro" id="IPR031940">
    <property type="entry name" value="DUF4772"/>
</dbReference>
<name>A0AAG5CYJ9_ANOAO</name>
<evidence type="ECO:0000256" key="8">
    <source>
        <dbReference type="ARBA" id="ARBA00023242"/>
    </source>
</evidence>
<dbReference type="InterPro" id="IPR052253">
    <property type="entry name" value="CR1/CR2-DNA-binding_regulator"/>
</dbReference>
<keyword evidence="3 9" id="KW-0863">Zinc-finger</keyword>
<feature type="compositionally biased region" description="Low complexity" evidence="10">
    <location>
        <begin position="346"/>
        <end position="361"/>
    </location>
</feature>
<feature type="region of interest" description="Disordered" evidence="10">
    <location>
        <begin position="709"/>
        <end position="745"/>
    </location>
</feature>
<dbReference type="PANTHER" id="PTHR13006:SF9">
    <property type="entry name" value="GLUCOSE TRANSPORTER 4 ENHANCER FACTOR, ISOFORM G"/>
    <property type="match status" value="1"/>
</dbReference>
<feature type="compositionally biased region" description="Polar residues" evidence="10">
    <location>
        <begin position="621"/>
        <end position="632"/>
    </location>
</feature>
<feature type="region of interest" description="Disordered" evidence="10">
    <location>
        <begin position="478"/>
        <end position="510"/>
    </location>
</feature>
<keyword evidence="6" id="KW-0238">DNA-binding</keyword>
<feature type="compositionally biased region" description="Polar residues" evidence="10">
    <location>
        <begin position="279"/>
        <end position="293"/>
    </location>
</feature>
<dbReference type="GO" id="GO:0000978">
    <property type="term" value="F:RNA polymerase II cis-regulatory region sequence-specific DNA binding"/>
    <property type="evidence" value="ECO:0007669"/>
    <property type="project" value="TreeGrafter"/>
</dbReference>
<feature type="region of interest" description="Disordered" evidence="10">
    <location>
        <begin position="270"/>
        <end position="313"/>
    </location>
</feature>
<dbReference type="Pfam" id="PF15997">
    <property type="entry name" value="DUF4772"/>
    <property type="match status" value="1"/>
</dbReference>
<keyword evidence="5" id="KW-0805">Transcription regulation</keyword>
<feature type="domain" description="C2H2-type" evidence="11">
    <location>
        <begin position="435"/>
        <end position="465"/>
    </location>
</feature>
<dbReference type="InterPro" id="IPR013087">
    <property type="entry name" value="Znf_C2H2_type"/>
</dbReference>
<dbReference type="GO" id="GO:0008270">
    <property type="term" value="F:zinc ion binding"/>
    <property type="evidence" value="ECO:0007669"/>
    <property type="project" value="UniProtKB-KW"/>
</dbReference>
<dbReference type="GO" id="GO:0006357">
    <property type="term" value="P:regulation of transcription by RNA polymerase II"/>
    <property type="evidence" value="ECO:0007669"/>
    <property type="project" value="TreeGrafter"/>
</dbReference>
<evidence type="ECO:0000256" key="4">
    <source>
        <dbReference type="ARBA" id="ARBA00022833"/>
    </source>
</evidence>
<evidence type="ECO:0000256" key="1">
    <source>
        <dbReference type="ARBA" id="ARBA00004123"/>
    </source>
</evidence>
<keyword evidence="2" id="KW-0479">Metal-binding</keyword>
<keyword evidence="8" id="KW-0539">Nucleus</keyword>
<dbReference type="GO" id="GO:0003700">
    <property type="term" value="F:DNA-binding transcription factor activity"/>
    <property type="evidence" value="ECO:0007669"/>
    <property type="project" value="TreeGrafter"/>
</dbReference>
<sequence length="774" mass="83800">MTNRRKSLCPRESVASRAARASTAGNCLGTVKRRELKCTARDRVQRSVAVIRPRAAKITPGRKRRRSPGSEHPPATLMKKYFLNKMSTGKRLAKRSIVGTRVCAPGTDGIWYSGKIEFVKTAADQKESAGGGGGGGSNGASVIPGLTTPARYTVMFDNTTDVAGLGLGREFRETELIGPGFRTIADVKLKPGQKVFLTYNGRENAGEVITHDDLKDEVKVRITVGSSNSGAQEAPIELTKRLEEVRLLESRRSLRLAVQEKDTDFARLADMAGDRRRQSSSIDVPFSLTQQNGSRKRRPSYSQDDREYFSINDDDPMDECNAALVLMSLSCSPNSSAHGYETILGTSSGSSTTSWSTGSTSPPLSEDGHSTPPTHHHHHELNHHHHSHHHNGRHQATGEIVRGARTTSLSTSDEGIGMEYNEDMPRKRRASQRIFKCTWKGCGVIYTTCGEITSHVRNAHLGPRKPNEYSDEEDFFFTETEDESDESAPNPPSPPTLSHRDMARPPHEDPEYQRQIVGNYRQGLLSQSQALQQQAVAAAHHQQQQQQQQQQLQAQQLASIKPPLPAGLTVAALSSNGTSSSSSSAASSGSSNGTGSSGTNGSSNGAVNPHSSVSPLIHHNYTWSQVSPTSPQKHVRLSPRPSASYPYPSPNYQHHYQAQAAQQQQQHHQQQLGHIQLSPGSGAGSGGGAAAYHQLLAGAAAASAGAVSLGSYSTSSSSSSGGSVGSVGQHRSPVSPNRRTRGENKKCRKVYGMDHKEQWCTQCKWKKACSRFGD</sequence>
<dbReference type="PROSITE" id="PS50157">
    <property type="entry name" value="ZINC_FINGER_C2H2_2"/>
    <property type="match status" value="1"/>
</dbReference>
<keyword evidence="4" id="KW-0862">Zinc</keyword>
<evidence type="ECO:0000256" key="2">
    <source>
        <dbReference type="ARBA" id="ARBA00022723"/>
    </source>
</evidence>
<dbReference type="GO" id="GO:0005634">
    <property type="term" value="C:nucleus"/>
    <property type="evidence" value="ECO:0007669"/>
    <property type="project" value="UniProtKB-SubCell"/>
</dbReference>
<proteinExistence type="predicted"/>
<protein>
    <recommendedName>
        <fullName evidence="11">C2H2-type domain-containing protein</fullName>
    </recommendedName>
</protein>
<keyword evidence="7" id="KW-0804">Transcription</keyword>
<feature type="compositionally biased region" description="Low complexity" evidence="10">
    <location>
        <begin position="638"/>
        <end position="671"/>
    </location>
</feature>
<feature type="compositionally biased region" description="Low complexity" evidence="10">
    <location>
        <begin position="574"/>
        <end position="606"/>
    </location>
</feature>
<dbReference type="PANTHER" id="PTHR13006">
    <property type="entry name" value="PAPILLOMAVIRUS REGULATORY FACTOR PRF-1"/>
    <property type="match status" value="1"/>
</dbReference>
<dbReference type="Proteomes" id="UP000075880">
    <property type="component" value="Unassembled WGS sequence"/>
</dbReference>
<dbReference type="EnsemblMetazoa" id="ENSAATROPT003658">
    <property type="protein sequence ID" value="ENSAATROPP003513"/>
    <property type="gene ID" value="ENSAATROPG002895"/>
</dbReference>
<feature type="compositionally biased region" description="Low complexity" evidence="10">
    <location>
        <begin position="709"/>
        <end position="721"/>
    </location>
</feature>
<dbReference type="SMART" id="SM01366">
    <property type="entry name" value="c-clamp"/>
    <property type="match status" value="1"/>
</dbReference>
<dbReference type="PROSITE" id="PS00028">
    <property type="entry name" value="ZINC_FINGER_C2H2_1"/>
    <property type="match status" value="1"/>
</dbReference>
<evidence type="ECO:0000256" key="5">
    <source>
        <dbReference type="ARBA" id="ARBA00023015"/>
    </source>
</evidence>
<feature type="compositionally biased region" description="Basic and acidic residues" evidence="10">
    <location>
        <begin position="498"/>
        <end position="510"/>
    </location>
</feature>
<keyword evidence="13" id="KW-1185">Reference proteome</keyword>
<feature type="region of interest" description="Disordered" evidence="10">
    <location>
        <begin position="346"/>
        <end position="397"/>
    </location>
</feature>
<evidence type="ECO:0000256" key="9">
    <source>
        <dbReference type="PROSITE-ProRule" id="PRU00042"/>
    </source>
</evidence>
<evidence type="ECO:0000256" key="7">
    <source>
        <dbReference type="ARBA" id="ARBA00023163"/>
    </source>
</evidence>
<organism evidence="12 13">
    <name type="scientific">Anopheles atroparvus</name>
    <name type="common">European mosquito</name>
    <dbReference type="NCBI Taxonomy" id="41427"/>
    <lineage>
        <taxon>Eukaryota</taxon>
        <taxon>Metazoa</taxon>
        <taxon>Ecdysozoa</taxon>
        <taxon>Arthropoda</taxon>
        <taxon>Hexapoda</taxon>
        <taxon>Insecta</taxon>
        <taxon>Pterygota</taxon>
        <taxon>Neoptera</taxon>
        <taxon>Endopterygota</taxon>
        <taxon>Diptera</taxon>
        <taxon>Nematocera</taxon>
        <taxon>Culicoidea</taxon>
        <taxon>Culicidae</taxon>
        <taxon>Anophelinae</taxon>
        <taxon>Anopheles</taxon>
    </lineage>
</organism>
<evidence type="ECO:0000256" key="3">
    <source>
        <dbReference type="ARBA" id="ARBA00022771"/>
    </source>
</evidence>
<evidence type="ECO:0000313" key="12">
    <source>
        <dbReference type="EnsemblMetazoa" id="ENSAATROPP003513"/>
    </source>
</evidence>
<comment type="subcellular location">
    <subcellularLocation>
        <location evidence="1">Nucleus</location>
    </subcellularLocation>
</comment>
<evidence type="ECO:0000313" key="13">
    <source>
        <dbReference type="Proteomes" id="UP000075880"/>
    </source>
</evidence>
<feature type="region of interest" description="Disordered" evidence="10">
    <location>
        <begin position="570"/>
        <end position="688"/>
    </location>
</feature>
<feature type="compositionally biased region" description="Basic residues" evidence="10">
    <location>
        <begin position="374"/>
        <end position="393"/>
    </location>
</feature>
<accession>A0AAG5CYJ9</accession>
<dbReference type="AlphaFoldDB" id="A0AAG5CYJ9"/>
<evidence type="ECO:0000259" key="11">
    <source>
        <dbReference type="PROSITE" id="PS50157"/>
    </source>
</evidence>
<reference evidence="12" key="1">
    <citation type="submission" date="2024-04" db="UniProtKB">
        <authorList>
            <consortium name="EnsemblMetazoa"/>
        </authorList>
    </citation>
    <scope>IDENTIFICATION</scope>
    <source>
        <strain evidence="12">EBRO</strain>
    </source>
</reference>